<keyword evidence="6 8" id="KW-0472">Membrane</keyword>
<dbReference type="GO" id="GO:0005886">
    <property type="term" value="C:plasma membrane"/>
    <property type="evidence" value="ECO:0007669"/>
    <property type="project" value="TreeGrafter"/>
</dbReference>
<reference evidence="9 10" key="1">
    <citation type="journal article" date="2021" name="Elife">
        <title>Chloroplast acquisition without the gene transfer in kleptoplastic sea slugs, Plakobranchus ocellatus.</title>
        <authorList>
            <person name="Maeda T."/>
            <person name="Takahashi S."/>
            <person name="Yoshida T."/>
            <person name="Shimamura S."/>
            <person name="Takaki Y."/>
            <person name="Nagai Y."/>
            <person name="Toyoda A."/>
            <person name="Suzuki Y."/>
            <person name="Arimoto A."/>
            <person name="Ishii H."/>
            <person name="Satoh N."/>
            <person name="Nishiyama T."/>
            <person name="Hasebe M."/>
            <person name="Maruyama T."/>
            <person name="Minagawa J."/>
            <person name="Obokata J."/>
            <person name="Shigenobu S."/>
        </authorList>
    </citation>
    <scope>NUCLEOTIDE SEQUENCE [LARGE SCALE GENOMIC DNA]</scope>
</reference>
<evidence type="ECO:0000256" key="2">
    <source>
        <dbReference type="ARBA" id="ARBA00006618"/>
    </source>
</evidence>
<keyword evidence="4" id="KW-0732">Signal</keyword>
<dbReference type="PANTHER" id="PTHR12185">
    <property type="entry name" value="SID1 TRANSMEMBRANE FAMILY MEMEBER"/>
    <property type="match status" value="1"/>
</dbReference>
<keyword evidence="7" id="KW-0325">Glycoprotein</keyword>
<evidence type="ECO:0000256" key="3">
    <source>
        <dbReference type="ARBA" id="ARBA00022692"/>
    </source>
</evidence>
<dbReference type="Proteomes" id="UP000762676">
    <property type="component" value="Unassembled WGS sequence"/>
</dbReference>
<name>A0AAV4JKZ3_9GAST</name>
<comment type="caution">
    <text evidence="9">The sequence shown here is derived from an EMBL/GenBank/DDBJ whole genome shotgun (WGS) entry which is preliminary data.</text>
</comment>
<keyword evidence="3 8" id="KW-0812">Transmembrane</keyword>
<organism evidence="9 10">
    <name type="scientific">Elysia marginata</name>
    <dbReference type="NCBI Taxonomy" id="1093978"/>
    <lineage>
        <taxon>Eukaryota</taxon>
        <taxon>Metazoa</taxon>
        <taxon>Spiralia</taxon>
        <taxon>Lophotrochozoa</taxon>
        <taxon>Mollusca</taxon>
        <taxon>Gastropoda</taxon>
        <taxon>Heterobranchia</taxon>
        <taxon>Euthyneura</taxon>
        <taxon>Panpulmonata</taxon>
        <taxon>Sacoglossa</taxon>
        <taxon>Placobranchoidea</taxon>
        <taxon>Plakobranchidae</taxon>
        <taxon>Elysia</taxon>
    </lineage>
</organism>
<dbReference type="Pfam" id="PF13965">
    <property type="entry name" value="SID-1_RNA_chan"/>
    <property type="match status" value="1"/>
</dbReference>
<feature type="transmembrane region" description="Helical" evidence="8">
    <location>
        <begin position="31"/>
        <end position="50"/>
    </location>
</feature>
<evidence type="ECO:0000256" key="7">
    <source>
        <dbReference type="ARBA" id="ARBA00023180"/>
    </source>
</evidence>
<evidence type="ECO:0000256" key="4">
    <source>
        <dbReference type="ARBA" id="ARBA00022729"/>
    </source>
</evidence>
<dbReference type="InterPro" id="IPR025958">
    <property type="entry name" value="SID1_TM_fam"/>
</dbReference>
<protein>
    <submittedName>
        <fullName evidence="9">SID1 transmembrane family member 1</fullName>
    </submittedName>
</protein>
<accession>A0AAV4JKZ3</accession>
<evidence type="ECO:0000313" key="9">
    <source>
        <dbReference type="EMBL" id="GFS23448.1"/>
    </source>
</evidence>
<dbReference type="GO" id="GO:0005764">
    <property type="term" value="C:lysosome"/>
    <property type="evidence" value="ECO:0007669"/>
    <property type="project" value="TreeGrafter"/>
</dbReference>
<keyword evidence="10" id="KW-1185">Reference proteome</keyword>
<gene>
    <name evidence="9" type="ORF">ElyMa_003389500</name>
</gene>
<feature type="non-terminal residue" evidence="9">
    <location>
        <position position="1"/>
    </location>
</feature>
<comment type="subcellular location">
    <subcellularLocation>
        <location evidence="1">Membrane</location>
        <topology evidence="1">Multi-pass membrane protein</topology>
    </subcellularLocation>
</comment>
<dbReference type="PANTHER" id="PTHR12185:SF14">
    <property type="entry name" value="CHOLESTEROL UPTAKE PROTEIN 1"/>
    <property type="match status" value="1"/>
</dbReference>
<dbReference type="AlphaFoldDB" id="A0AAV4JKZ3"/>
<sequence>VLNESGNLDLCYYNFGCAHPFKDVLSAFNNVISNIGYIMLGILFIIIVRVRDNQSKKTVLEYGAVAEMYGIPQHFGLFYAMGLALCMEGVMSACYHVCPSYQNFQFAHLDLITGASFTYLPEWGDSTPACRFPRPRVRIC</sequence>
<proteinExistence type="inferred from homology"/>
<dbReference type="GO" id="GO:0003725">
    <property type="term" value="F:double-stranded RNA binding"/>
    <property type="evidence" value="ECO:0007669"/>
    <property type="project" value="TreeGrafter"/>
</dbReference>
<evidence type="ECO:0000313" key="10">
    <source>
        <dbReference type="Proteomes" id="UP000762676"/>
    </source>
</evidence>
<keyword evidence="5 8" id="KW-1133">Transmembrane helix</keyword>
<evidence type="ECO:0000256" key="1">
    <source>
        <dbReference type="ARBA" id="ARBA00004141"/>
    </source>
</evidence>
<dbReference type="GO" id="GO:0051033">
    <property type="term" value="F:RNA transmembrane transporter activity"/>
    <property type="evidence" value="ECO:0007669"/>
    <property type="project" value="TreeGrafter"/>
</dbReference>
<evidence type="ECO:0000256" key="5">
    <source>
        <dbReference type="ARBA" id="ARBA00022989"/>
    </source>
</evidence>
<comment type="similarity">
    <text evidence="2">Belongs to the SID1 family.</text>
</comment>
<evidence type="ECO:0000256" key="8">
    <source>
        <dbReference type="SAM" id="Phobius"/>
    </source>
</evidence>
<evidence type="ECO:0000256" key="6">
    <source>
        <dbReference type="ARBA" id="ARBA00023136"/>
    </source>
</evidence>
<dbReference type="EMBL" id="BMAT01006978">
    <property type="protein sequence ID" value="GFS23448.1"/>
    <property type="molecule type" value="Genomic_DNA"/>
</dbReference>